<evidence type="ECO:0000256" key="1">
    <source>
        <dbReference type="ARBA" id="ARBA00006534"/>
    </source>
</evidence>
<dbReference type="PANTHER" id="PTHR20842">
    <property type="entry name" value="PROTEASE S51 ALPHA-ASPARTYL DIPEPTIDASE"/>
    <property type="match status" value="1"/>
</dbReference>
<dbReference type="Gene3D" id="3.40.50.880">
    <property type="match status" value="2"/>
</dbReference>
<accession>A0A6S8QS15</accession>
<keyword evidence="2" id="KW-0645">Protease</keyword>
<dbReference type="GO" id="GO:0008236">
    <property type="term" value="F:serine-type peptidase activity"/>
    <property type="evidence" value="ECO:0007669"/>
    <property type="project" value="UniProtKB-KW"/>
</dbReference>
<sequence>MAENLSEITIAIVVTTATANTPLNISAIHQVDTAELSHHLTTTLLSIPEVPPLLTHIIPSMANDTDKLEDHLLVPHLEPHVDVDFTVGELNPPLDSSASSVVSAPGVSSGGLESGDDVSFIADGDENEILVPKIVAAGKGMALYMPAVFRKVIELSGKAHPNIVYIGTASFDKDENFNRHSKKFLAKGCAVDRINVAERDSVLPHEEMRRLVVDWADVLVCSGGNTLFALLRWKETGLDLLIKEAATNGTVLCGGSAGAGCWFTSMHSDSLRPDNVKHSDVVKNEMDDEDLIDWDYVKISGLGIIPTPGNIMAVPHFDRIGSNDISRSEHAAEMVACNSDVPAAIGIDNNAALVVEGDKAMVVSGDGEATVHIVSKDEDTNEISTTPLNRTDEPIPIEELMDIANPATAEHLDALEDHVETNFAVAEDLLPRVRANSIASSAADGHVAGDDCDDGEEQPTIKIVAAGRMKALQLPPVFEKVIELSGKDQPRIAYIGTASFDRTDKFNICTKAFRSLECEIIRLDVSEPETVPSMEEMRRLVVDWADVLLCSGGNTLHALLRWKETGLDLLLKEAAEKGKVMCGGSAGAGCWFNSIHSDSLRPDNMKNSEYVQNELDDNELTDWDYVKISGLGILPAMAVPHFDATGTNDVARSSHAEQVLVDEQDGMPAIGIDENAAFVVEGDRAMVVSGDGEATCHVVVADGKTGETVTASLTPANAPMLLEDMVAMHGINNIECEK</sequence>
<evidence type="ECO:0008006" key="6">
    <source>
        <dbReference type="Google" id="ProtNLM"/>
    </source>
</evidence>
<name>A0A6S8QS15_9STRA</name>
<dbReference type="PANTHER" id="PTHR20842:SF0">
    <property type="entry name" value="ALPHA-ASPARTYL DIPEPTIDASE"/>
    <property type="match status" value="1"/>
</dbReference>
<evidence type="ECO:0000256" key="3">
    <source>
        <dbReference type="ARBA" id="ARBA00022801"/>
    </source>
</evidence>
<evidence type="ECO:0000256" key="2">
    <source>
        <dbReference type="ARBA" id="ARBA00022670"/>
    </source>
</evidence>
<evidence type="ECO:0000256" key="4">
    <source>
        <dbReference type="ARBA" id="ARBA00022825"/>
    </source>
</evidence>
<dbReference type="Pfam" id="PF03575">
    <property type="entry name" value="Peptidase_S51"/>
    <property type="match status" value="2"/>
</dbReference>
<dbReference type="EMBL" id="HBNS01007105">
    <property type="protein sequence ID" value="CAE4589687.1"/>
    <property type="molecule type" value="Transcribed_RNA"/>
</dbReference>
<dbReference type="InterPro" id="IPR005320">
    <property type="entry name" value="Peptidase_S51"/>
</dbReference>
<evidence type="ECO:0000313" key="5">
    <source>
        <dbReference type="EMBL" id="CAE4589687.1"/>
    </source>
</evidence>
<keyword evidence="4" id="KW-0720">Serine protease</keyword>
<reference evidence="5" key="1">
    <citation type="submission" date="2021-01" db="EMBL/GenBank/DDBJ databases">
        <authorList>
            <person name="Corre E."/>
            <person name="Pelletier E."/>
            <person name="Niang G."/>
            <person name="Scheremetjew M."/>
            <person name="Finn R."/>
            <person name="Kale V."/>
            <person name="Holt S."/>
            <person name="Cochrane G."/>
            <person name="Meng A."/>
            <person name="Brown T."/>
            <person name="Cohen L."/>
        </authorList>
    </citation>
    <scope>NUCLEOTIDE SEQUENCE</scope>
    <source>
        <strain evidence="5">GSO104</strain>
    </source>
</reference>
<dbReference type="InterPro" id="IPR029062">
    <property type="entry name" value="Class_I_gatase-like"/>
</dbReference>
<dbReference type="AlphaFoldDB" id="A0A6S8QS15"/>
<organism evidence="5">
    <name type="scientific">Ditylum brightwellii</name>
    <dbReference type="NCBI Taxonomy" id="49249"/>
    <lineage>
        <taxon>Eukaryota</taxon>
        <taxon>Sar</taxon>
        <taxon>Stramenopiles</taxon>
        <taxon>Ochrophyta</taxon>
        <taxon>Bacillariophyta</taxon>
        <taxon>Mediophyceae</taxon>
        <taxon>Lithodesmiophycidae</taxon>
        <taxon>Lithodesmiales</taxon>
        <taxon>Lithodesmiaceae</taxon>
        <taxon>Ditylum</taxon>
    </lineage>
</organism>
<dbReference type="SUPFAM" id="SSF52317">
    <property type="entry name" value="Class I glutamine amidotransferase-like"/>
    <property type="match status" value="2"/>
</dbReference>
<gene>
    <name evidence="5" type="ORF">DBRI00130_LOCUS5758</name>
</gene>
<proteinExistence type="inferred from homology"/>
<comment type="similarity">
    <text evidence="1">Belongs to the peptidase S51 family.</text>
</comment>
<protein>
    <recommendedName>
        <fullName evidence="6">Cyanophycinase</fullName>
    </recommendedName>
</protein>
<keyword evidence="3" id="KW-0378">Hydrolase</keyword>
<dbReference type="GO" id="GO:0006508">
    <property type="term" value="P:proteolysis"/>
    <property type="evidence" value="ECO:0007669"/>
    <property type="project" value="UniProtKB-KW"/>
</dbReference>